<accession>A0ABV1AMY5</accession>
<dbReference type="InterPro" id="IPR008454">
    <property type="entry name" value="Collagen-bd_Cna-like_B-typ_dom"/>
</dbReference>
<gene>
    <name evidence="3" type="ORF">WMO75_12300</name>
</gene>
<dbReference type="InterPro" id="IPR008964">
    <property type="entry name" value="Invasin/intimin_cell_adhesion"/>
</dbReference>
<dbReference type="Gene3D" id="2.60.40.1080">
    <property type="match status" value="2"/>
</dbReference>
<dbReference type="SUPFAM" id="SSF49478">
    <property type="entry name" value="Cna protein B-type domain"/>
    <property type="match status" value="1"/>
</dbReference>
<dbReference type="RefSeq" id="WP_022213862.1">
    <property type="nucleotide sequence ID" value="NZ_JBBMEI010000039.1"/>
</dbReference>
<feature type="domain" description="BIG2" evidence="2">
    <location>
        <begin position="232"/>
        <end position="311"/>
    </location>
</feature>
<comment type="caution">
    <text evidence="3">The sequence shown here is derived from an EMBL/GenBank/DDBJ whole genome shotgun (WGS) entry which is preliminary data.</text>
</comment>
<dbReference type="SUPFAM" id="SSF49373">
    <property type="entry name" value="Invasin/intimin cell-adhesion fragments"/>
    <property type="match status" value="2"/>
</dbReference>
<evidence type="ECO:0000256" key="1">
    <source>
        <dbReference type="SAM" id="MobiDB-lite"/>
    </source>
</evidence>
<proteinExistence type="predicted"/>
<protein>
    <submittedName>
        <fullName evidence="3">Ig-like domain-containing protein</fullName>
    </submittedName>
</protein>
<dbReference type="InterPro" id="IPR003343">
    <property type="entry name" value="Big_2"/>
</dbReference>
<organism evidence="3 4">
    <name type="scientific">Blautia intestinihominis</name>
    <dbReference type="NCBI Taxonomy" id="3133152"/>
    <lineage>
        <taxon>Bacteria</taxon>
        <taxon>Bacillati</taxon>
        <taxon>Bacillota</taxon>
        <taxon>Clostridia</taxon>
        <taxon>Lachnospirales</taxon>
        <taxon>Lachnospiraceae</taxon>
        <taxon>Blautia</taxon>
    </lineage>
</organism>
<evidence type="ECO:0000313" key="3">
    <source>
        <dbReference type="EMBL" id="MEQ2359096.1"/>
    </source>
</evidence>
<reference evidence="3 4" key="1">
    <citation type="submission" date="2024-03" db="EMBL/GenBank/DDBJ databases">
        <title>Human intestinal bacterial collection.</title>
        <authorList>
            <person name="Pauvert C."/>
            <person name="Hitch T.C.A."/>
            <person name="Clavel T."/>
        </authorList>
    </citation>
    <scope>NUCLEOTIDE SEQUENCE [LARGE SCALE GENOMIC DNA]</scope>
    <source>
        <strain evidence="3 4">CLA-AA-H95</strain>
    </source>
</reference>
<dbReference type="Proteomes" id="UP001446032">
    <property type="component" value="Unassembled WGS sequence"/>
</dbReference>
<dbReference type="Gene3D" id="2.60.40.1140">
    <property type="entry name" value="Collagen-binding surface protein Cna, B-type domain"/>
    <property type="match status" value="1"/>
</dbReference>
<dbReference type="SMART" id="SM00635">
    <property type="entry name" value="BID_2"/>
    <property type="match status" value="2"/>
</dbReference>
<evidence type="ECO:0000313" key="4">
    <source>
        <dbReference type="Proteomes" id="UP001446032"/>
    </source>
</evidence>
<feature type="domain" description="BIG2" evidence="2">
    <location>
        <begin position="313"/>
        <end position="392"/>
    </location>
</feature>
<dbReference type="Pfam" id="PF02368">
    <property type="entry name" value="Big_2"/>
    <property type="match status" value="2"/>
</dbReference>
<name>A0ABV1AMY5_9FIRM</name>
<dbReference type="EMBL" id="JBBMEI010000039">
    <property type="protein sequence ID" value="MEQ2359096.1"/>
    <property type="molecule type" value="Genomic_DNA"/>
</dbReference>
<sequence length="490" mass="51773">MSAGLHSKWNRTLTWMLSAALIAQGGTVVYAGDLGDEAAVEAFSEDNYEADDAASDLEFSGDEETVIEDSTDESTENIDAETSEGDEQTDADADFQSEADFTSEVQVEEETSIADGLYLGDIPADNSIGQIIDGNVVFNGVSEETSLFVPVYGEKGGSKIAVRDMTWESSDESVVSIFDTDSDDQLQLRSHKAGGAVVTGTYQPTDENGAVSGEPMTISIRVFVKGIVLAAGSDSIQLSLNEDLSVQAIGYKLIDGTGEDGTAADGQDVIWNVDDPQIAEVDDNGNLIAKAPGETTVTLTWGAFTATSKVSVTGTGIKLTPASRSIKQTGATIIFAETWDGTEKNDSPSVTWTSSDPSVATVDDKGIVTGIGTGTTDIVAAWNGVQSEPLQIKVTPATDVSVTTQWEDSGALTVRPDQVDIQLLSNGFEYDSITLGTDTEWRHVWVLLDSQDEDGLPITYDVVAAAPIGYTAEVQGSASEGFTVVYRPAK</sequence>
<dbReference type="CDD" id="cd00222">
    <property type="entry name" value="CollagenBindB"/>
    <property type="match status" value="1"/>
</dbReference>
<feature type="region of interest" description="Disordered" evidence="1">
    <location>
        <begin position="63"/>
        <end position="91"/>
    </location>
</feature>
<evidence type="ECO:0000259" key="2">
    <source>
        <dbReference type="SMART" id="SM00635"/>
    </source>
</evidence>
<keyword evidence="4" id="KW-1185">Reference proteome</keyword>
<dbReference type="Pfam" id="PF05738">
    <property type="entry name" value="Cna_B"/>
    <property type="match status" value="1"/>
</dbReference>